<name>A0AAE3ZWI2_9ACTN</name>
<dbReference type="Proteomes" id="UP001183629">
    <property type="component" value="Unassembled WGS sequence"/>
</dbReference>
<dbReference type="GO" id="GO:0004222">
    <property type="term" value="F:metalloendopeptidase activity"/>
    <property type="evidence" value="ECO:0007669"/>
    <property type="project" value="TreeGrafter"/>
</dbReference>
<proteinExistence type="predicted"/>
<accession>A0AAE3ZWI2</accession>
<evidence type="ECO:0000313" key="3">
    <source>
        <dbReference type="EMBL" id="MDR7327364.1"/>
    </source>
</evidence>
<keyword evidence="1" id="KW-0812">Transmembrane</keyword>
<evidence type="ECO:0000256" key="1">
    <source>
        <dbReference type="SAM" id="Phobius"/>
    </source>
</evidence>
<dbReference type="RefSeq" id="WP_310424619.1">
    <property type="nucleotide sequence ID" value="NZ_JAVDYC010000001.1"/>
</dbReference>
<dbReference type="InterPro" id="IPR011055">
    <property type="entry name" value="Dup_hybrid_motif"/>
</dbReference>
<dbReference type="InterPro" id="IPR016047">
    <property type="entry name" value="M23ase_b-sheet_dom"/>
</dbReference>
<dbReference type="EMBL" id="JAVDYC010000001">
    <property type="protein sequence ID" value="MDR7327364.1"/>
    <property type="molecule type" value="Genomic_DNA"/>
</dbReference>
<comment type="caution">
    <text evidence="3">The sequence shown here is derived from an EMBL/GenBank/DDBJ whole genome shotgun (WGS) entry which is preliminary data.</text>
</comment>
<reference evidence="3 4" key="1">
    <citation type="submission" date="2023-07" db="EMBL/GenBank/DDBJ databases">
        <title>Sequencing the genomes of 1000 actinobacteria strains.</title>
        <authorList>
            <person name="Klenk H.-P."/>
        </authorList>
    </citation>
    <scope>NUCLEOTIDE SEQUENCE [LARGE SCALE GENOMIC DNA]</scope>
    <source>
        <strain evidence="3 4">DSM 44711</strain>
    </source>
</reference>
<dbReference type="SUPFAM" id="SSF51261">
    <property type="entry name" value="Duplicated hybrid motif"/>
    <property type="match status" value="1"/>
</dbReference>
<dbReference type="Gene3D" id="2.70.70.10">
    <property type="entry name" value="Glucose Permease (Domain IIA)"/>
    <property type="match status" value="1"/>
</dbReference>
<sequence length="199" mass="21609">MTATRVRTVVSVVVVLILAGVAVWFVERTVRPPGPRPAFQLPVACGETWRLSTYPGHGDFDVDLYPTSGETWGRPVLAAYAGTVVRAGINGRLGERTPDNPRGPMGRGGGYWVRIDHGGKWSTLYLHLLEPPAVSEGQRVEMGDQIGKVGSTGESSAPHLHFEQLRDGEKVESYFAGERSGITHDDEEYAVNHTSANCP</sequence>
<keyword evidence="1" id="KW-0472">Membrane</keyword>
<dbReference type="InterPro" id="IPR050570">
    <property type="entry name" value="Cell_wall_metabolism_enzyme"/>
</dbReference>
<protein>
    <submittedName>
        <fullName evidence="3">Murein DD-endopeptidase MepM/ murein hydrolase activator NlpD</fullName>
    </submittedName>
</protein>
<feature type="transmembrane region" description="Helical" evidence="1">
    <location>
        <begin position="6"/>
        <end position="26"/>
    </location>
</feature>
<evidence type="ECO:0000313" key="4">
    <source>
        <dbReference type="Proteomes" id="UP001183629"/>
    </source>
</evidence>
<keyword evidence="1" id="KW-1133">Transmembrane helix</keyword>
<evidence type="ECO:0000259" key="2">
    <source>
        <dbReference type="Pfam" id="PF01551"/>
    </source>
</evidence>
<feature type="domain" description="M23ase beta-sheet core" evidence="2">
    <location>
        <begin position="73"/>
        <end position="171"/>
    </location>
</feature>
<organism evidence="3 4">
    <name type="scientific">Catenuloplanes niger</name>
    <dbReference type="NCBI Taxonomy" id="587534"/>
    <lineage>
        <taxon>Bacteria</taxon>
        <taxon>Bacillati</taxon>
        <taxon>Actinomycetota</taxon>
        <taxon>Actinomycetes</taxon>
        <taxon>Micromonosporales</taxon>
        <taxon>Micromonosporaceae</taxon>
        <taxon>Catenuloplanes</taxon>
    </lineage>
</organism>
<dbReference type="PANTHER" id="PTHR21666">
    <property type="entry name" value="PEPTIDASE-RELATED"/>
    <property type="match status" value="1"/>
</dbReference>
<keyword evidence="3" id="KW-0378">Hydrolase</keyword>
<gene>
    <name evidence="3" type="ORF">J2S44_007614</name>
</gene>
<dbReference type="PANTHER" id="PTHR21666:SF270">
    <property type="entry name" value="MUREIN HYDROLASE ACTIVATOR ENVC"/>
    <property type="match status" value="1"/>
</dbReference>
<dbReference type="Pfam" id="PF01551">
    <property type="entry name" value="Peptidase_M23"/>
    <property type="match status" value="1"/>
</dbReference>
<dbReference type="CDD" id="cd12797">
    <property type="entry name" value="M23_peptidase"/>
    <property type="match status" value="1"/>
</dbReference>
<keyword evidence="4" id="KW-1185">Reference proteome</keyword>
<dbReference type="AlphaFoldDB" id="A0AAE3ZWI2"/>